<dbReference type="Proteomes" id="UP001430953">
    <property type="component" value="Unassembled WGS sequence"/>
</dbReference>
<evidence type="ECO:0000256" key="1">
    <source>
        <dbReference type="SAM" id="MobiDB-lite"/>
    </source>
</evidence>
<comment type="caution">
    <text evidence="2">The sequence shown here is derived from an EMBL/GenBank/DDBJ whole genome shotgun (WGS) entry which is preliminary data.</text>
</comment>
<dbReference type="AlphaFoldDB" id="A0AAW2GST4"/>
<evidence type="ECO:0000313" key="2">
    <source>
        <dbReference type="EMBL" id="KAL0130311.1"/>
    </source>
</evidence>
<accession>A0AAW2GST4</accession>
<proteinExistence type="predicted"/>
<reference evidence="2 3" key="1">
    <citation type="submission" date="2023-03" db="EMBL/GenBank/DDBJ databases">
        <title>High recombination rates correlate with genetic variation in Cardiocondyla obscurior ants.</title>
        <authorList>
            <person name="Errbii M."/>
        </authorList>
    </citation>
    <scope>NUCLEOTIDE SEQUENCE [LARGE SCALE GENOMIC DNA]</scope>
    <source>
        <strain evidence="2">Alpha-2009</strain>
        <tissue evidence="2">Whole body</tissue>
    </source>
</reference>
<gene>
    <name evidence="2" type="ORF">PUN28_002146</name>
</gene>
<evidence type="ECO:0000313" key="3">
    <source>
        <dbReference type="Proteomes" id="UP001430953"/>
    </source>
</evidence>
<feature type="compositionally biased region" description="Basic and acidic residues" evidence="1">
    <location>
        <begin position="41"/>
        <end position="51"/>
    </location>
</feature>
<dbReference type="EMBL" id="JADYXP020000002">
    <property type="protein sequence ID" value="KAL0130311.1"/>
    <property type="molecule type" value="Genomic_DNA"/>
</dbReference>
<sequence>MYRRKRCPGLANVTIMSLYLSQKAEKLFNGMSDCEEGGSELSKEREGKGETWAETDLSENPPPPSGFCKFFGMHQIKSRYKCK</sequence>
<organism evidence="2 3">
    <name type="scientific">Cardiocondyla obscurior</name>
    <dbReference type="NCBI Taxonomy" id="286306"/>
    <lineage>
        <taxon>Eukaryota</taxon>
        <taxon>Metazoa</taxon>
        <taxon>Ecdysozoa</taxon>
        <taxon>Arthropoda</taxon>
        <taxon>Hexapoda</taxon>
        <taxon>Insecta</taxon>
        <taxon>Pterygota</taxon>
        <taxon>Neoptera</taxon>
        <taxon>Endopterygota</taxon>
        <taxon>Hymenoptera</taxon>
        <taxon>Apocrita</taxon>
        <taxon>Aculeata</taxon>
        <taxon>Formicoidea</taxon>
        <taxon>Formicidae</taxon>
        <taxon>Myrmicinae</taxon>
        <taxon>Cardiocondyla</taxon>
    </lineage>
</organism>
<name>A0AAW2GST4_9HYME</name>
<feature type="region of interest" description="Disordered" evidence="1">
    <location>
        <begin position="32"/>
        <end position="63"/>
    </location>
</feature>
<protein>
    <submittedName>
        <fullName evidence="2">Uncharacterized protein</fullName>
    </submittedName>
</protein>
<keyword evidence="3" id="KW-1185">Reference proteome</keyword>